<protein>
    <recommendedName>
        <fullName evidence="3">Peptidase</fullName>
    </recommendedName>
</protein>
<sequence>MNVAFDRVLDTPPPAFPIVPDVFAGPPPGALIGADTAGWVVDHAINNSFTLTNRLLKARLPVQWMTAPTAVAGRTLAPGALWIPASPKARAIVTAAVTELGLDASGMTARPTGDAIAVKPVRIGLVDLYGGSMASGWTRWILEQYEFPYTRVFPQELDKGGLNRRYDALVFQSDVLGREGRPDRPQPAAATLPAQYRPWLGRITEEKTLPQVAAFARAGGTVITIGDASRLGPALGVPVTNALAPGGKKLSTTQFYVPGSILTAMVDPTVPLAYGMPARINLFYNNNPVFAGAGDTSAARRVSWFAQDDPLVSGWAWGQRALNGTAGVVDASVGKGKILLMGPEVTQHGQPYATFKFLFNGLLYGSGTTKP</sequence>
<dbReference type="Proteomes" id="UP000546701">
    <property type="component" value="Unassembled WGS sequence"/>
</dbReference>
<accession>A0A7W9BSH3</accession>
<comment type="caution">
    <text evidence="1">The sequence shown here is derived from an EMBL/GenBank/DDBJ whole genome shotgun (WGS) entry which is preliminary data.</text>
</comment>
<gene>
    <name evidence="1" type="ORF">FHS99_001770</name>
</gene>
<dbReference type="EMBL" id="JACIJR010000004">
    <property type="protein sequence ID" value="MBB5729285.1"/>
    <property type="molecule type" value="Genomic_DNA"/>
</dbReference>
<dbReference type="RefSeq" id="WP_229673649.1">
    <property type="nucleotide sequence ID" value="NZ_BMJP01000001.1"/>
</dbReference>
<dbReference type="AlphaFoldDB" id="A0A7W9BSH3"/>
<keyword evidence="2" id="KW-1185">Reference proteome</keyword>
<proteinExistence type="predicted"/>
<evidence type="ECO:0000313" key="2">
    <source>
        <dbReference type="Proteomes" id="UP000546701"/>
    </source>
</evidence>
<organism evidence="1 2">
    <name type="scientific">Sphingomonas prati</name>
    <dbReference type="NCBI Taxonomy" id="1843237"/>
    <lineage>
        <taxon>Bacteria</taxon>
        <taxon>Pseudomonadati</taxon>
        <taxon>Pseudomonadota</taxon>
        <taxon>Alphaproteobacteria</taxon>
        <taxon>Sphingomonadales</taxon>
        <taxon>Sphingomonadaceae</taxon>
        <taxon>Sphingomonas</taxon>
    </lineage>
</organism>
<evidence type="ECO:0000313" key="1">
    <source>
        <dbReference type="EMBL" id="MBB5729285.1"/>
    </source>
</evidence>
<name>A0A7W9BSH3_9SPHN</name>
<reference evidence="1 2" key="1">
    <citation type="submission" date="2020-08" db="EMBL/GenBank/DDBJ databases">
        <title>Genomic Encyclopedia of Type Strains, Phase IV (KMG-IV): sequencing the most valuable type-strain genomes for metagenomic binning, comparative biology and taxonomic classification.</title>
        <authorList>
            <person name="Goeker M."/>
        </authorList>
    </citation>
    <scope>NUCLEOTIDE SEQUENCE [LARGE SCALE GENOMIC DNA]</scope>
    <source>
        <strain evidence="1 2">DSM 103336</strain>
    </source>
</reference>
<evidence type="ECO:0008006" key="3">
    <source>
        <dbReference type="Google" id="ProtNLM"/>
    </source>
</evidence>